<evidence type="ECO:0008006" key="6">
    <source>
        <dbReference type="Google" id="ProtNLM"/>
    </source>
</evidence>
<dbReference type="OrthoDB" id="6159439at2759"/>
<dbReference type="GO" id="GO:0005634">
    <property type="term" value="C:nucleus"/>
    <property type="evidence" value="ECO:0007669"/>
    <property type="project" value="UniProtKB-SubCell"/>
</dbReference>
<feature type="compositionally biased region" description="Low complexity" evidence="2">
    <location>
        <begin position="77"/>
        <end position="97"/>
    </location>
</feature>
<feature type="compositionally biased region" description="Basic and acidic residues" evidence="2">
    <location>
        <begin position="335"/>
        <end position="348"/>
    </location>
</feature>
<evidence type="ECO:0000256" key="3">
    <source>
        <dbReference type="SAM" id="Phobius"/>
    </source>
</evidence>
<evidence type="ECO:0000256" key="1">
    <source>
        <dbReference type="ARBA" id="ARBA00004123"/>
    </source>
</evidence>
<feature type="compositionally biased region" description="Basic and acidic residues" evidence="2">
    <location>
        <begin position="247"/>
        <end position="260"/>
    </location>
</feature>
<evidence type="ECO:0000313" key="5">
    <source>
        <dbReference type="Proteomes" id="UP000228934"/>
    </source>
</evidence>
<gene>
    <name evidence="4" type="ORF">AB205_0006210</name>
</gene>
<feature type="region of interest" description="Disordered" evidence="2">
    <location>
        <begin position="326"/>
        <end position="368"/>
    </location>
</feature>
<sequence>RCVKLLCSVMLALGQMDGTRQSAFLLSSPPLAALHSMAEMKTPLYPAYALQGQPCSSSASSSSPSSLSSSPSPPLGSPTQGSLKHSSSSPGGLSSLGTPPPHVSVATPHGIQDILSRPIMHCLPSLTGAALTPSTSVSQATVASTSSPAGLLAGLPRFSSLSPPPPPHPGLYFSPSAAVAVARYPKPLSELQGRTPIFWPGVMQSPPWRDARLACGPRHSYASFVWFQNRRTKWRKKHAAEMATAKKKQDTETERLKGASDNEEEDDDYNKPLDPNSDDEKITQLLKKHKSNSSLLHQHTLFSFVCICLLSSVWFQNRRTKWRKKHAAEMATAKKKQDTETERLKGASDNEEEDDDYNKPLDPNSDDEKITQLLKKHKSNSSLLHQQCQRLDPKAIEEPAWVRAALALGS</sequence>
<reference evidence="5" key="1">
    <citation type="journal article" date="2017" name="Nat. Commun.">
        <title>The North American bullfrog draft genome provides insight into hormonal regulation of long noncoding RNA.</title>
        <authorList>
            <person name="Hammond S.A."/>
            <person name="Warren R.L."/>
            <person name="Vandervalk B.P."/>
            <person name="Kucuk E."/>
            <person name="Khan H."/>
            <person name="Gibb E.A."/>
            <person name="Pandoh P."/>
            <person name="Kirk H."/>
            <person name="Zhao Y."/>
            <person name="Jones M."/>
            <person name="Mungall A.J."/>
            <person name="Coope R."/>
            <person name="Pleasance S."/>
            <person name="Moore R.A."/>
            <person name="Holt R.A."/>
            <person name="Round J.M."/>
            <person name="Ohora S."/>
            <person name="Walle B.V."/>
            <person name="Veldhoen N."/>
            <person name="Helbing C.C."/>
            <person name="Birol I."/>
        </authorList>
    </citation>
    <scope>NUCLEOTIDE SEQUENCE [LARGE SCALE GENOMIC DNA]</scope>
</reference>
<organism evidence="4 5">
    <name type="scientific">Aquarana catesbeiana</name>
    <name type="common">American bullfrog</name>
    <name type="synonym">Rana catesbeiana</name>
    <dbReference type="NCBI Taxonomy" id="8400"/>
    <lineage>
        <taxon>Eukaryota</taxon>
        <taxon>Metazoa</taxon>
        <taxon>Chordata</taxon>
        <taxon>Craniata</taxon>
        <taxon>Vertebrata</taxon>
        <taxon>Euteleostomi</taxon>
        <taxon>Amphibia</taxon>
        <taxon>Batrachia</taxon>
        <taxon>Anura</taxon>
        <taxon>Neobatrachia</taxon>
        <taxon>Ranoidea</taxon>
        <taxon>Ranidae</taxon>
        <taxon>Aquarana</taxon>
    </lineage>
</organism>
<feature type="region of interest" description="Disordered" evidence="2">
    <location>
        <begin position="56"/>
        <end position="108"/>
    </location>
</feature>
<dbReference type="InterPro" id="IPR050848">
    <property type="entry name" value="Homeobox_TF"/>
</dbReference>
<dbReference type="Proteomes" id="UP000228934">
    <property type="component" value="Unassembled WGS sequence"/>
</dbReference>
<feature type="non-terminal residue" evidence="4">
    <location>
        <position position="1"/>
    </location>
</feature>
<dbReference type="PANTHER" id="PTHR24333:SF5">
    <property type="entry name" value="VENT HOMEOBOX"/>
    <property type="match status" value="1"/>
</dbReference>
<proteinExistence type="predicted"/>
<evidence type="ECO:0000313" key="4">
    <source>
        <dbReference type="EMBL" id="PIO25527.1"/>
    </source>
</evidence>
<accession>A0A2G9RCB9</accession>
<dbReference type="GO" id="GO:0003677">
    <property type="term" value="F:DNA binding"/>
    <property type="evidence" value="ECO:0007669"/>
    <property type="project" value="InterPro"/>
</dbReference>
<keyword evidence="3" id="KW-0812">Transmembrane</keyword>
<dbReference type="InterPro" id="IPR001356">
    <property type="entry name" value="HD"/>
</dbReference>
<evidence type="ECO:0000256" key="2">
    <source>
        <dbReference type="SAM" id="MobiDB-lite"/>
    </source>
</evidence>
<feature type="non-terminal residue" evidence="4">
    <location>
        <position position="410"/>
    </location>
</feature>
<keyword evidence="5" id="KW-1185">Reference proteome</keyword>
<dbReference type="EMBL" id="KV948585">
    <property type="protein sequence ID" value="PIO25527.1"/>
    <property type="molecule type" value="Genomic_DNA"/>
</dbReference>
<dbReference type="FunFam" id="1.10.10.60:FF:000506">
    <property type="entry name" value="NK6 homeobox 1"/>
    <property type="match status" value="2"/>
</dbReference>
<comment type="subcellular location">
    <subcellularLocation>
        <location evidence="1">Nucleus</location>
    </subcellularLocation>
</comment>
<dbReference type="AlphaFoldDB" id="A0A2G9RCB9"/>
<feature type="compositionally biased region" description="Low complexity" evidence="2">
    <location>
        <begin position="56"/>
        <end position="70"/>
    </location>
</feature>
<dbReference type="CDD" id="cd00086">
    <property type="entry name" value="homeodomain"/>
    <property type="match status" value="2"/>
</dbReference>
<feature type="region of interest" description="Disordered" evidence="2">
    <location>
        <begin position="237"/>
        <end position="279"/>
    </location>
</feature>
<keyword evidence="3" id="KW-1133">Transmembrane helix</keyword>
<dbReference type="PANTHER" id="PTHR24333">
    <property type="entry name" value="HOMEO BOX HB9 LIKE A-RELATED"/>
    <property type="match status" value="1"/>
</dbReference>
<name>A0A2G9RCB9_AQUCT</name>
<dbReference type="Gene3D" id="1.10.10.60">
    <property type="entry name" value="Homeodomain-like"/>
    <property type="match status" value="1"/>
</dbReference>
<keyword evidence="3" id="KW-0472">Membrane</keyword>
<feature type="transmembrane region" description="Helical" evidence="3">
    <location>
        <begin position="295"/>
        <end position="315"/>
    </location>
</feature>
<protein>
    <recommendedName>
        <fullName evidence="6">Homeobox domain-containing protein</fullName>
    </recommendedName>
</protein>